<dbReference type="SMART" id="SM00028">
    <property type="entry name" value="TPR"/>
    <property type="match status" value="1"/>
</dbReference>
<name>V6SLI7_9FLAO</name>
<dbReference type="AlphaFoldDB" id="V6SLI7"/>
<dbReference type="PROSITE" id="PS50005">
    <property type="entry name" value="TPR"/>
    <property type="match status" value="1"/>
</dbReference>
<dbReference type="SUPFAM" id="SSF48452">
    <property type="entry name" value="TPR-like"/>
    <property type="match status" value="1"/>
</dbReference>
<keyword evidence="1" id="KW-0802">TPR repeat</keyword>
<dbReference type="Pfam" id="PF00144">
    <property type="entry name" value="Beta-lactamase"/>
    <property type="match status" value="1"/>
</dbReference>
<dbReference type="InterPro" id="IPR001466">
    <property type="entry name" value="Beta-lactam-related"/>
</dbReference>
<dbReference type="eggNOG" id="COG0793">
    <property type="taxonomic scope" value="Bacteria"/>
</dbReference>
<dbReference type="InterPro" id="IPR019734">
    <property type="entry name" value="TPR_rpt"/>
</dbReference>
<dbReference type="eggNOG" id="COG1680">
    <property type="taxonomic scope" value="Bacteria"/>
</dbReference>
<dbReference type="PANTHER" id="PTHR46825:SF12">
    <property type="entry name" value="PENICILLIN-BINDING PROTEIN 4"/>
    <property type="match status" value="1"/>
</dbReference>
<dbReference type="InterPro" id="IPR050491">
    <property type="entry name" value="AmpC-like"/>
</dbReference>
<dbReference type="RefSeq" id="WP_023579807.1">
    <property type="nucleotide sequence ID" value="NZ_AVGG01000013.1"/>
</dbReference>
<evidence type="ECO:0000259" key="3">
    <source>
        <dbReference type="Pfam" id="PF00144"/>
    </source>
</evidence>
<feature type="domain" description="Beta-lactamase-related" evidence="3">
    <location>
        <begin position="47"/>
        <end position="355"/>
    </location>
</feature>
<dbReference type="STRING" id="1341181.FLJC2902T_22300"/>
<proteinExistence type="predicted"/>
<evidence type="ECO:0000256" key="2">
    <source>
        <dbReference type="SAM" id="SignalP"/>
    </source>
</evidence>
<comment type="caution">
    <text evidence="4">The sequence shown here is derived from an EMBL/GenBank/DDBJ whole genome shotgun (WGS) entry which is preliminary data.</text>
</comment>
<keyword evidence="5" id="KW-1185">Reference proteome</keyword>
<feature type="repeat" description="TPR" evidence="1">
    <location>
        <begin position="454"/>
        <end position="487"/>
    </location>
</feature>
<organism evidence="4 5">
    <name type="scientific">Flavobacterium limnosediminis JC2902</name>
    <dbReference type="NCBI Taxonomy" id="1341181"/>
    <lineage>
        <taxon>Bacteria</taxon>
        <taxon>Pseudomonadati</taxon>
        <taxon>Bacteroidota</taxon>
        <taxon>Flavobacteriia</taxon>
        <taxon>Flavobacteriales</taxon>
        <taxon>Flavobacteriaceae</taxon>
        <taxon>Flavobacterium</taxon>
    </lineage>
</organism>
<dbReference type="Proteomes" id="UP000018004">
    <property type="component" value="Unassembled WGS sequence"/>
</dbReference>
<dbReference type="InterPro" id="IPR011990">
    <property type="entry name" value="TPR-like_helical_dom_sf"/>
</dbReference>
<dbReference type="Gene3D" id="1.25.40.10">
    <property type="entry name" value="Tetratricopeptide repeat domain"/>
    <property type="match status" value="1"/>
</dbReference>
<dbReference type="Gene3D" id="3.40.710.10">
    <property type="entry name" value="DD-peptidase/beta-lactamase superfamily"/>
    <property type="match status" value="1"/>
</dbReference>
<gene>
    <name evidence="4" type="ORF">FLJC2902T_22300</name>
</gene>
<feature type="signal peptide" evidence="2">
    <location>
        <begin position="1"/>
        <end position="19"/>
    </location>
</feature>
<sequence>MKKLNLSFLLLFVSLSCLSQEVNDKIKLFENNLNHWDKSKTKKWSLKERMEYYNCNGISIAVIKDYKVEWVKAYGYADVSEKKPVTIQTLFQAASISKTINSLGILKLVEEGKLKLDDDINNYLKSWKFPYDSTSKGKKITIANLLSHTAGLSVHGFGGYEKGSVLPTTIQILDGMKPANSNAVRSVFEPGLKFQYSGGGTTISQLILENTTGERYEDYMKANILNQLQMTGSSYNQPPAKETENLLATGYYAYGREVKGKYHIYPEKAAAGLWTTPTDLAKYIIETQLSLLGKSNKILSKEMSAKRLNNQLGVFVYDFEGAKYFSHSGGNEGFICNYIGSFEGGNGLVVMTNDGSARIMNEILCSIASLNNWEKFPLKSEKESIGLAIRKKCTENIDEGIKLYQKLKKEHATEYNFSEERELNVLGYEFLGDAKTESALKIFDLNVTEFPNSSNVYDSRGEAYFNKKEYALSKKDYLKSLELDATNSNATQMLLKIDALLKK</sequence>
<dbReference type="PROSITE" id="PS51257">
    <property type="entry name" value="PROKAR_LIPOPROTEIN"/>
    <property type="match status" value="1"/>
</dbReference>
<protein>
    <submittedName>
        <fullName evidence="4">Putative beta-lactamase</fullName>
    </submittedName>
</protein>
<dbReference type="EMBL" id="AVGG01000013">
    <property type="protein sequence ID" value="ESU27122.1"/>
    <property type="molecule type" value="Genomic_DNA"/>
</dbReference>
<dbReference type="PANTHER" id="PTHR46825">
    <property type="entry name" value="D-ALANYL-D-ALANINE-CARBOXYPEPTIDASE/ENDOPEPTIDASE AMPH"/>
    <property type="match status" value="1"/>
</dbReference>
<keyword evidence="2" id="KW-0732">Signal</keyword>
<dbReference type="InterPro" id="IPR012338">
    <property type="entry name" value="Beta-lactam/transpept-like"/>
</dbReference>
<dbReference type="SUPFAM" id="SSF56601">
    <property type="entry name" value="beta-lactamase/transpeptidase-like"/>
    <property type="match status" value="1"/>
</dbReference>
<evidence type="ECO:0000313" key="5">
    <source>
        <dbReference type="Proteomes" id="UP000018004"/>
    </source>
</evidence>
<evidence type="ECO:0000313" key="4">
    <source>
        <dbReference type="EMBL" id="ESU27122.1"/>
    </source>
</evidence>
<evidence type="ECO:0000256" key="1">
    <source>
        <dbReference type="PROSITE-ProRule" id="PRU00339"/>
    </source>
</evidence>
<reference evidence="4 5" key="1">
    <citation type="submission" date="2013-08" db="EMBL/GenBank/DDBJ databases">
        <title>Flavobacterium limnosediminis JC2902 genome sequencing.</title>
        <authorList>
            <person name="Lee K."/>
            <person name="Yi H."/>
            <person name="Park S."/>
            <person name="Chun J."/>
        </authorList>
    </citation>
    <scope>NUCLEOTIDE SEQUENCE [LARGE SCALE GENOMIC DNA]</scope>
    <source>
        <strain evidence="4 5">JC2902</strain>
    </source>
</reference>
<dbReference type="OrthoDB" id="9797709at2"/>
<feature type="chain" id="PRO_5004751007" evidence="2">
    <location>
        <begin position="20"/>
        <end position="503"/>
    </location>
</feature>
<accession>V6SLI7</accession>
<dbReference type="PATRIC" id="fig|1341181.4.peg.2194"/>